<name>A0ABQ7CLY7_BRACR</name>
<dbReference type="Proteomes" id="UP000266723">
    <property type="component" value="Unassembled WGS sequence"/>
</dbReference>
<accession>A0ABQ7CLY7</accession>
<protein>
    <submittedName>
        <fullName evidence="1">Uncharacterized protein</fullName>
    </submittedName>
</protein>
<organism evidence="1 2">
    <name type="scientific">Brassica cretica</name>
    <name type="common">Mustard</name>
    <dbReference type="NCBI Taxonomy" id="69181"/>
    <lineage>
        <taxon>Eukaryota</taxon>
        <taxon>Viridiplantae</taxon>
        <taxon>Streptophyta</taxon>
        <taxon>Embryophyta</taxon>
        <taxon>Tracheophyta</taxon>
        <taxon>Spermatophyta</taxon>
        <taxon>Magnoliopsida</taxon>
        <taxon>eudicotyledons</taxon>
        <taxon>Gunneridae</taxon>
        <taxon>Pentapetalae</taxon>
        <taxon>rosids</taxon>
        <taxon>malvids</taxon>
        <taxon>Brassicales</taxon>
        <taxon>Brassicaceae</taxon>
        <taxon>Brassiceae</taxon>
        <taxon>Brassica</taxon>
    </lineage>
</organism>
<dbReference type="EMBL" id="QGKV02000832">
    <property type="protein sequence ID" value="KAF3552223.1"/>
    <property type="molecule type" value="Genomic_DNA"/>
</dbReference>
<gene>
    <name evidence="1" type="ORF">DY000_02008385</name>
</gene>
<sequence>MMMSLLILHSEKLQKCAIPTHASDETHSADSVVLFHHKQYKNKTVEKNTWESDDAVLVTPPKQYTKHNRVIEADDEFVDPPLTKTGKVCISTSACDEKHSGDEKDTGESDDVVLVTPPKQYNKHNRVIEADDDFVDPPVIQTTEFDGGEAFTPGKHIPSTYVFEDDDLFVDPPVTEGMGVQGGEAFMKGIQVSETYRYDDVVPVFDDMEGSSFQPQDIDYSKEDSDIYVGRMFNDKAQFKLTMSIYALAKVVLSTGLLVLPCSTWMFGLPFRHAIAASSYRNMEYSFFVSQYHVKDTWSETIKGIILPVPNPEDIHIPTDILKLQLFPPMTKRTKGGPYIKRKLSAGEEGPRKKKKANKCSRYFKEGHMKTTCREHVP</sequence>
<comment type="caution">
    <text evidence="1">The sequence shown here is derived from an EMBL/GenBank/DDBJ whole genome shotgun (WGS) entry which is preliminary data.</text>
</comment>
<proteinExistence type="predicted"/>
<keyword evidence="2" id="KW-1185">Reference proteome</keyword>
<evidence type="ECO:0000313" key="2">
    <source>
        <dbReference type="Proteomes" id="UP000266723"/>
    </source>
</evidence>
<evidence type="ECO:0000313" key="1">
    <source>
        <dbReference type="EMBL" id="KAF3552223.1"/>
    </source>
</evidence>
<reference evidence="1 2" key="1">
    <citation type="journal article" date="2020" name="BMC Genomics">
        <title>Intraspecific diversification of the crop wild relative Brassica cretica Lam. using demographic model selection.</title>
        <authorList>
            <person name="Kioukis A."/>
            <person name="Michalopoulou V.A."/>
            <person name="Briers L."/>
            <person name="Pirintsos S."/>
            <person name="Studholme D.J."/>
            <person name="Pavlidis P."/>
            <person name="Sarris P.F."/>
        </authorList>
    </citation>
    <scope>NUCLEOTIDE SEQUENCE [LARGE SCALE GENOMIC DNA]</scope>
    <source>
        <strain evidence="2">cv. PFS-1207/04</strain>
    </source>
</reference>